<dbReference type="RefSeq" id="XP_033652467.1">
    <property type="nucleotide sequence ID" value="XM_033803223.1"/>
</dbReference>
<accession>A0A6A6JG16</accession>
<dbReference type="EMBL" id="ML986500">
    <property type="protein sequence ID" value="KAF2274928.1"/>
    <property type="molecule type" value="Genomic_DNA"/>
</dbReference>
<proteinExistence type="predicted"/>
<sequence>MTTTTLLSLPWEIRHQILRDAVSLERHPPSPCSIGSGRVCLRNHVDPYWTPITNIYVETEPVSSAQNALLQTSRQLRTETQDVLKATDARRYRLDVLFVKECGLVPTWLSFPRHQKHIDEVYVQMRISDPPDKPDEWLEAARYADDFDGSDRTSWNIMFLLTVYLLGGLHPTTAALSDGGTTPDYEDDDPFHSLPRNIAKYTIKTLIIDVLGQPADDADADADAGEAQDRARNVFGHCIFRAKAAGVDPAHKLARELWSSLDLALSVNHPHLLYGRLLHENIGAIEIRVNGVQWTRDDLTRSLCNNFGTVLPSDLEWVGERTAWTAWFEEVVGKRRRDGLWDEEVVEELKRAWG</sequence>
<dbReference type="AlphaFoldDB" id="A0A6A6JG16"/>
<protein>
    <recommendedName>
        <fullName evidence="3">F-box domain-containing protein</fullName>
    </recommendedName>
</protein>
<gene>
    <name evidence="1" type="ORF">EI97DRAFT_93911</name>
</gene>
<evidence type="ECO:0000313" key="1">
    <source>
        <dbReference type="EMBL" id="KAF2274928.1"/>
    </source>
</evidence>
<organism evidence="1 2">
    <name type="scientific">Westerdykella ornata</name>
    <dbReference type="NCBI Taxonomy" id="318751"/>
    <lineage>
        <taxon>Eukaryota</taxon>
        <taxon>Fungi</taxon>
        <taxon>Dikarya</taxon>
        <taxon>Ascomycota</taxon>
        <taxon>Pezizomycotina</taxon>
        <taxon>Dothideomycetes</taxon>
        <taxon>Pleosporomycetidae</taxon>
        <taxon>Pleosporales</taxon>
        <taxon>Sporormiaceae</taxon>
        <taxon>Westerdykella</taxon>
    </lineage>
</organism>
<keyword evidence="2" id="KW-1185">Reference proteome</keyword>
<dbReference type="GeneID" id="54556398"/>
<reference evidence="1" key="1">
    <citation type="journal article" date="2020" name="Stud. Mycol.">
        <title>101 Dothideomycetes genomes: a test case for predicting lifestyles and emergence of pathogens.</title>
        <authorList>
            <person name="Haridas S."/>
            <person name="Albert R."/>
            <person name="Binder M."/>
            <person name="Bloem J."/>
            <person name="Labutti K."/>
            <person name="Salamov A."/>
            <person name="Andreopoulos B."/>
            <person name="Baker S."/>
            <person name="Barry K."/>
            <person name="Bills G."/>
            <person name="Bluhm B."/>
            <person name="Cannon C."/>
            <person name="Castanera R."/>
            <person name="Culley D."/>
            <person name="Daum C."/>
            <person name="Ezra D."/>
            <person name="Gonzalez J."/>
            <person name="Henrissat B."/>
            <person name="Kuo A."/>
            <person name="Liang C."/>
            <person name="Lipzen A."/>
            <person name="Lutzoni F."/>
            <person name="Magnuson J."/>
            <person name="Mondo S."/>
            <person name="Nolan M."/>
            <person name="Ohm R."/>
            <person name="Pangilinan J."/>
            <person name="Park H.-J."/>
            <person name="Ramirez L."/>
            <person name="Alfaro M."/>
            <person name="Sun H."/>
            <person name="Tritt A."/>
            <person name="Yoshinaga Y."/>
            <person name="Zwiers L.-H."/>
            <person name="Turgeon B."/>
            <person name="Goodwin S."/>
            <person name="Spatafora J."/>
            <person name="Crous P."/>
            <person name="Grigoriev I."/>
        </authorList>
    </citation>
    <scope>NUCLEOTIDE SEQUENCE</scope>
    <source>
        <strain evidence="1">CBS 379.55</strain>
    </source>
</reference>
<dbReference type="OrthoDB" id="3763917at2759"/>
<dbReference type="Proteomes" id="UP000800097">
    <property type="component" value="Unassembled WGS sequence"/>
</dbReference>
<evidence type="ECO:0008006" key="3">
    <source>
        <dbReference type="Google" id="ProtNLM"/>
    </source>
</evidence>
<evidence type="ECO:0000313" key="2">
    <source>
        <dbReference type="Proteomes" id="UP000800097"/>
    </source>
</evidence>
<name>A0A6A6JG16_WESOR</name>